<name>A0A024GU61_9STRA</name>
<dbReference type="InParanoid" id="A0A024GU61"/>
<dbReference type="AlphaFoldDB" id="A0A024GU61"/>
<protein>
    <submittedName>
        <fullName evidence="2">Uncharacterized protein</fullName>
    </submittedName>
</protein>
<organism evidence="2 3">
    <name type="scientific">Albugo candida</name>
    <dbReference type="NCBI Taxonomy" id="65357"/>
    <lineage>
        <taxon>Eukaryota</taxon>
        <taxon>Sar</taxon>
        <taxon>Stramenopiles</taxon>
        <taxon>Oomycota</taxon>
        <taxon>Peronosporomycetes</taxon>
        <taxon>Albuginales</taxon>
        <taxon>Albuginaceae</taxon>
        <taxon>Albugo</taxon>
    </lineage>
</organism>
<sequence length="318" mass="34274">MTVRLAEFFFNSSASSIFVNSCKALILNRVGSPGLDLDFSSVGCIFISNELSTHSSNTACSAISALPLGMFRDAFKTISGAVSKSIAPIGPFCGFSSTFLALLGSALSLFNGAFETISASAPVCTITTFFPFFNFALTILALFESALSVFNGAFETLSTDASGCETTLFVSLRATFFCARSPFTGTRLDGGFFNFLIALETIGDGVFFFCLSGTNACKRSHTAYATANGNEYNTKQQKMNAPCVDGDLAHPTFASPSHFLCLLVKSLKDTHRLFFTFVVLFETHLVLSPVIDSFACRLRNVGLFFGNVFDKQVLRITL</sequence>
<dbReference type="Proteomes" id="UP000053237">
    <property type="component" value="Unassembled WGS sequence"/>
</dbReference>
<feature type="transmembrane region" description="Helical" evidence="1">
    <location>
        <begin position="89"/>
        <end position="110"/>
    </location>
</feature>
<gene>
    <name evidence="2" type="ORF">BN9_120150</name>
</gene>
<accession>A0A024GU61</accession>
<keyword evidence="1" id="KW-0472">Membrane</keyword>
<feature type="transmembrane region" description="Helical" evidence="1">
    <location>
        <begin position="122"/>
        <end position="143"/>
    </location>
</feature>
<keyword evidence="3" id="KW-1185">Reference proteome</keyword>
<keyword evidence="1" id="KW-1133">Transmembrane helix</keyword>
<evidence type="ECO:0000313" key="3">
    <source>
        <dbReference type="Proteomes" id="UP000053237"/>
    </source>
</evidence>
<feature type="transmembrane region" description="Helical" evidence="1">
    <location>
        <begin position="273"/>
        <end position="291"/>
    </location>
</feature>
<reference evidence="2 3" key="1">
    <citation type="submission" date="2012-05" db="EMBL/GenBank/DDBJ databases">
        <title>Recombination and specialization in a pathogen metapopulation.</title>
        <authorList>
            <person name="Gardiner A."/>
            <person name="Kemen E."/>
            <person name="Schultz-Larsen T."/>
            <person name="MacLean D."/>
            <person name="Van Oosterhout C."/>
            <person name="Jones J.D.G."/>
        </authorList>
    </citation>
    <scope>NUCLEOTIDE SEQUENCE [LARGE SCALE GENOMIC DNA]</scope>
    <source>
        <strain evidence="2 3">Ac Nc2</strain>
    </source>
</reference>
<comment type="caution">
    <text evidence="2">The sequence shown here is derived from an EMBL/GenBank/DDBJ whole genome shotgun (WGS) entry which is preliminary data.</text>
</comment>
<keyword evidence="1" id="KW-0812">Transmembrane</keyword>
<feature type="transmembrane region" description="Helical" evidence="1">
    <location>
        <begin position="192"/>
        <end position="211"/>
    </location>
</feature>
<dbReference type="EMBL" id="CAIX01000458">
    <property type="protein sequence ID" value="CCI50341.1"/>
    <property type="molecule type" value="Genomic_DNA"/>
</dbReference>
<evidence type="ECO:0000313" key="2">
    <source>
        <dbReference type="EMBL" id="CCI50341.1"/>
    </source>
</evidence>
<evidence type="ECO:0000256" key="1">
    <source>
        <dbReference type="SAM" id="Phobius"/>
    </source>
</evidence>
<proteinExistence type="predicted"/>